<dbReference type="InterPro" id="IPR050697">
    <property type="entry name" value="Adenylyl/Guanylyl_Cyclase_3/4"/>
</dbReference>
<dbReference type="RefSeq" id="WP_153479473.1">
    <property type="nucleotide sequence ID" value="NZ_VWNA01000001.1"/>
</dbReference>
<dbReference type="Pfam" id="PF00672">
    <property type="entry name" value="HAMP"/>
    <property type="match status" value="1"/>
</dbReference>
<dbReference type="InterPro" id="IPR003660">
    <property type="entry name" value="HAMP_dom"/>
</dbReference>
<dbReference type="AlphaFoldDB" id="A0A6A7Y0N3"/>
<evidence type="ECO:0000313" key="5">
    <source>
        <dbReference type="Proteomes" id="UP000332515"/>
    </source>
</evidence>
<dbReference type="PROSITE" id="PS50125">
    <property type="entry name" value="GUANYLATE_CYCLASE_2"/>
    <property type="match status" value="1"/>
</dbReference>
<feature type="domain" description="HAMP" evidence="3">
    <location>
        <begin position="333"/>
        <end position="387"/>
    </location>
</feature>
<dbReference type="CDD" id="cd07302">
    <property type="entry name" value="CHD"/>
    <property type="match status" value="1"/>
</dbReference>
<protein>
    <submittedName>
        <fullName evidence="4">HAMP domain-containing protein</fullName>
    </submittedName>
</protein>
<proteinExistence type="predicted"/>
<dbReference type="InterPro" id="IPR001054">
    <property type="entry name" value="A/G_cyclase"/>
</dbReference>
<keyword evidence="5" id="KW-1185">Reference proteome</keyword>
<dbReference type="Gene3D" id="6.10.340.10">
    <property type="match status" value="1"/>
</dbReference>
<gene>
    <name evidence="4" type="ORF">F0357_05700</name>
</gene>
<evidence type="ECO:0000313" key="4">
    <source>
        <dbReference type="EMBL" id="MQT12166.1"/>
    </source>
</evidence>
<evidence type="ECO:0000256" key="1">
    <source>
        <dbReference type="SAM" id="Phobius"/>
    </source>
</evidence>
<dbReference type="PANTHER" id="PTHR43081:SF1">
    <property type="entry name" value="ADENYLATE CYCLASE, TERMINAL-DIFFERENTIATION SPECIFIC"/>
    <property type="match status" value="1"/>
</dbReference>
<evidence type="ECO:0000259" key="2">
    <source>
        <dbReference type="PROSITE" id="PS50125"/>
    </source>
</evidence>
<keyword evidence="1" id="KW-0812">Transmembrane</keyword>
<dbReference type="Gene3D" id="3.30.70.1230">
    <property type="entry name" value="Nucleotide cyclase"/>
    <property type="match status" value="1"/>
</dbReference>
<organism evidence="4 5">
    <name type="scientific">Segnochrobactrum spirostomi</name>
    <dbReference type="NCBI Taxonomy" id="2608987"/>
    <lineage>
        <taxon>Bacteria</taxon>
        <taxon>Pseudomonadati</taxon>
        <taxon>Pseudomonadota</taxon>
        <taxon>Alphaproteobacteria</taxon>
        <taxon>Hyphomicrobiales</taxon>
        <taxon>Segnochrobactraceae</taxon>
        <taxon>Segnochrobactrum</taxon>
    </lineage>
</organism>
<dbReference type="GO" id="GO:0004016">
    <property type="term" value="F:adenylate cyclase activity"/>
    <property type="evidence" value="ECO:0007669"/>
    <property type="project" value="UniProtKB-ARBA"/>
</dbReference>
<dbReference type="Pfam" id="PF00211">
    <property type="entry name" value="Guanylate_cyc"/>
    <property type="match status" value="1"/>
</dbReference>
<keyword evidence="1" id="KW-0472">Membrane</keyword>
<dbReference type="PROSITE" id="PS50885">
    <property type="entry name" value="HAMP"/>
    <property type="match status" value="1"/>
</dbReference>
<evidence type="ECO:0000259" key="3">
    <source>
        <dbReference type="PROSITE" id="PS50885"/>
    </source>
</evidence>
<dbReference type="Proteomes" id="UP000332515">
    <property type="component" value="Unassembled WGS sequence"/>
</dbReference>
<feature type="domain" description="Guanylate cyclase" evidence="2">
    <location>
        <begin position="414"/>
        <end position="545"/>
    </location>
</feature>
<dbReference type="SUPFAM" id="SSF55073">
    <property type="entry name" value="Nucleotide cyclase"/>
    <property type="match status" value="1"/>
</dbReference>
<dbReference type="GO" id="GO:0009190">
    <property type="term" value="P:cyclic nucleotide biosynthetic process"/>
    <property type="evidence" value="ECO:0007669"/>
    <property type="project" value="InterPro"/>
</dbReference>
<accession>A0A6A7Y0N3</accession>
<comment type="caution">
    <text evidence="4">The sequence shown here is derived from an EMBL/GenBank/DDBJ whole genome shotgun (WGS) entry which is preliminary data.</text>
</comment>
<name>A0A6A7Y0N3_9HYPH</name>
<feature type="transmembrane region" description="Helical" evidence="1">
    <location>
        <begin position="310"/>
        <end position="331"/>
    </location>
</feature>
<reference evidence="4 5" key="1">
    <citation type="submission" date="2019-09" db="EMBL/GenBank/DDBJ databases">
        <title>Segnochrobactrum spirostomi gen. nov., sp. nov., isolated from the ciliate Spirostomum cf. yagiui and description of a novel family, Segnochrobactraceae fam. nov. within the order Rhizobiales of the class Alphaproteobacteria.</title>
        <authorList>
            <person name="Akter S."/>
            <person name="Shazib S.U.A."/>
            <person name="Shin M.K."/>
        </authorList>
    </citation>
    <scope>NUCLEOTIDE SEQUENCE [LARGE SCALE GENOMIC DNA]</scope>
    <source>
        <strain evidence="4 5">Sp-1</strain>
    </source>
</reference>
<dbReference type="GO" id="GO:0035556">
    <property type="term" value="P:intracellular signal transduction"/>
    <property type="evidence" value="ECO:0007669"/>
    <property type="project" value="InterPro"/>
</dbReference>
<dbReference type="EMBL" id="VWNA01000001">
    <property type="protein sequence ID" value="MQT12166.1"/>
    <property type="molecule type" value="Genomic_DNA"/>
</dbReference>
<keyword evidence="1" id="KW-1133">Transmembrane helix</keyword>
<dbReference type="InterPro" id="IPR029787">
    <property type="entry name" value="Nucleotide_cyclase"/>
</dbReference>
<sequence length="597" mass="63733">MALPIAVVVGGGYGVLVAAALAVVLLITSSSNFQNTYSLLSEKAELIMRGLSDDLTAKLLPVRTGIEDVAAIYAQDGFSLDDTTEVRSIFRGLLAGTPALSAMVLFKGDVPAFRVYRDAQGRFPAEIEKSEVPPDRVPEFSQYPAGEASVWGPIRMYEHNIYVSVLAPLIRNGRTDGYIVAAVAAKSLNRIVEEIADEDGATVFLMLGETGGVFAHSDAARNGLNAAMQAADGPAPLGAIDDPVLRRLAPGPNQVQFRPLGKTGLKIADVDTPGDDYIVVTSVVPRIGEKPWIAGIYIPAREVSQEASRLINSIIGGVVATLLAVGLAIFLGRRIARSLRALSASADHIARFEIDVARPVPPSRIAELNASGRAFNGMLHAVQAFSRYVPRQLVRRMMEHGFEEATRARRYDAAILFTDLVGFTTMSEHMRPEEVSHVLNQHFSELVACVEAEGGMVDKFLGDGLMAVWIDNERCPVSKAALRAALAMAEALKAGNRRAVADGRPPLRLRIGVHAGEVIVGNLGAEERMNFTTIGDPVNVASRLESLGKVVDCNAEVIILISDVVAAAAPEIVCEEIGAVELRGRAGPIGVCRVALP</sequence>
<dbReference type="SMART" id="SM00044">
    <property type="entry name" value="CYCc"/>
    <property type="match status" value="1"/>
</dbReference>
<dbReference type="GO" id="GO:0016020">
    <property type="term" value="C:membrane"/>
    <property type="evidence" value="ECO:0007669"/>
    <property type="project" value="InterPro"/>
</dbReference>
<feature type="transmembrane region" description="Helical" evidence="1">
    <location>
        <begin position="7"/>
        <end position="27"/>
    </location>
</feature>
<dbReference type="PANTHER" id="PTHR43081">
    <property type="entry name" value="ADENYLATE CYCLASE, TERMINAL-DIFFERENTIATION SPECIFIC-RELATED"/>
    <property type="match status" value="1"/>
</dbReference>
<dbReference type="SMART" id="SM00304">
    <property type="entry name" value="HAMP"/>
    <property type="match status" value="1"/>
</dbReference>